<evidence type="ECO:0008006" key="5">
    <source>
        <dbReference type="Google" id="ProtNLM"/>
    </source>
</evidence>
<feature type="compositionally biased region" description="Low complexity" evidence="1">
    <location>
        <begin position="265"/>
        <end position="287"/>
    </location>
</feature>
<dbReference type="EMBL" id="KI913127">
    <property type="protein sequence ID" value="ETV79624.1"/>
    <property type="molecule type" value="Genomic_DNA"/>
</dbReference>
<dbReference type="RefSeq" id="XP_009830560.1">
    <property type="nucleotide sequence ID" value="XM_009832258.1"/>
</dbReference>
<keyword evidence="2" id="KW-0812">Transmembrane</keyword>
<feature type="compositionally biased region" description="Polar residues" evidence="1">
    <location>
        <begin position="255"/>
        <end position="264"/>
    </location>
</feature>
<evidence type="ECO:0000256" key="2">
    <source>
        <dbReference type="SAM" id="Phobius"/>
    </source>
</evidence>
<organism evidence="4">
    <name type="scientific">Aphanomyces astaci</name>
    <name type="common">Crayfish plague agent</name>
    <dbReference type="NCBI Taxonomy" id="112090"/>
    <lineage>
        <taxon>Eukaryota</taxon>
        <taxon>Sar</taxon>
        <taxon>Stramenopiles</taxon>
        <taxon>Oomycota</taxon>
        <taxon>Saprolegniomycetes</taxon>
        <taxon>Saprolegniales</taxon>
        <taxon>Verrucalvaceae</taxon>
        <taxon>Aphanomyces</taxon>
    </lineage>
</organism>
<evidence type="ECO:0000313" key="4">
    <source>
        <dbReference type="EMBL" id="ETV79624.1"/>
    </source>
</evidence>
<dbReference type="AlphaFoldDB" id="W4GKS6"/>
<feature type="compositionally biased region" description="Polar residues" evidence="1">
    <location>
        <begin position="186"/>
        <end position="201"/>
    </location>
</feature>
<feature type="compositionally biased region" description="Low complexity" evidence="1">
    <location>
        <begin position="42"/>
        <end position="56"/>
    </location>
</feature>
<feature type="region of interest" description="Disordered" evidence="1">
    <location>
        <begin position="42"/>
        <end position="69"/>
    </location>
</feature>
<keyword evidence="2" id="KW-0472">Membrane</keyword>
<sequence>MKPSLFVVLVYGALLVSGQVTTTNAPALPTTLHQSAVPVTTTLTTPTVTTPPAVKTDPPKPTDAPRPSTSVAIATPELQVEQALTQSSTGVPLVKPSIESPPSPAVTTKSEDSPRNSTTYVIVGGVVVGVVVLGLAVFFLRRRRRCGESEDDNEVRFDAAHTSKVNEGYAPPVRVLSPEPFKPVSNGATSSNTSTISSRQMKATTDHAVIDVTPAVDDHGNVAPTNFETETTTGFFTWQSSSRQMTAPIAAPTTGAWSTTRQSWTSEGSSKASSPSSSTSHGVSATTNPWAAAGRSNSYASVEFDRPSYGGSSYGSRHSHGSFLSDQEGMFSPQSHAAHPQSFSAASSSYDSFVGKQ</sequence>
<gene>
    <name evidence="4" type="ORF">H257_06884</name>
</gene>
<feature type="chain" id="PRO_5004842531" description="Gram-positive cocci surface proteins LPxTG domain-containing protein" evidence="3">
    <location>
        <begin position="19"/>
        <end position="357"/>
    </location>
</feature>
<feature type="compositionally biased region" description="Low complexity" evidence="1">
    <location>
        <begin position="334"/>
        <end position="349"/>
    </location>
</feature>
<feature type="signal peptide" evidence="3">
    <location>
        <begin position="1"/>
        <end position="18"/>
    </location>
</feature>
<reference evidence="4" key="1">
    <citation type="submission" date="2013-12" db="EMBL/GenBank/DDBJ databases">
        <title>The Genome Sequence of Aphanomyces astaci APO3.</title>
        <authorList>
            <consortium name="The Broad Institute Genomics Platform"/>
            <person name="Russ C."/>
            <person name="Tyler B."/>
            <person name="van West P."/>
            <person name="Dieguez-Uribeondo J."/>
            <person name="Young S.K."/>
            <person name="Zeng Q."/>
            <person name="Gargeya S."/>
            <person name="Fitzgerald M."/>
            <person name="Abouelleil A."/>
            <person name="Alvarado L."/>
            <person name="Chapman S.B."/>
            <person name="Gainer-Dewar J."/>
            <person name="Goldberg J."/>
            <person name="Griggs A."/>
            <person name="Gujja S."/>
            <person name="Hansen M."/>
            <person name="Howarth C."/>
            <person name="Imamovic A."/>
            <person name="Ireland A."/>
            <person name="Larimer J."/>
            <person name="McCowan C."/>
            <person name="Murphy C."/>
            <person name="Pearson M."/>
            <person name="Poon T.W."/>
            <person name="Priest M."/>
            <person name="Roberts A."/>
            <person name="Saif S."/>
            <person name="Shea T."/>
            <person name="Sykes S."/>
            <person name="Wortman J."/>
            <person name="Nusbaum C."/>
            <person name="Birren B."/>
        </authorList>
    </citation>
    <scope>NUCLEOTIDE SEQUENCE [LARGE SCALE GENOMIC DNA]</scope>
    <source>
        <strain evidence="4">APO3</strain>
    </source>
</reference>
<accession>W4GKS6</accession>
<feature type="region of interest" description="Disordered" evidence="1">
    <location>
        <begin position="85"/>
        <end position="116"/>
    </location>
</feature>
<proteinExistence type="predicted"/>
<name>W4GKS6_APHAT</name>
<dbReference type="VEuPathDB" id="FungiDB:H257_06884"/>
<keyword evidence="3" id="KW-0732">Signal</keyword>
<evidence type="ECO:0000256" key="3">
    <source>
        <dbReference type="SAM" id="SignalP"/>
    </source>
</evidence>
<feature type="region of interest" description="Disordered" evidence="1">
    <location>
        <begin position="250"/>
        <end position="291"/>
    </location>
</feature>
<dbReference type="GeneID" id="20808880"/>
<protein>
    <recommendedName>
        <fullName evidence="5">Gram-positive cocci surface proteins LPxTG domain-containing protein</fullName>
    </recommendedName>
</protein>
<keyword evidence="2" id="KW-1133">Transmembrane helix</keyword>
<feature type="region of interest" description="Disordered" evidence="1">
    <location>
        <begin position="168"/>
        <end position="201"/>
    </location>
</feature>
<feature type="region of interest" description="Disordered" evidence="1">
    <location>
        <begin position="309"/>
        <end position="357"/>
    </location>
</feature>
<evidence type="ECO:0000256" key="1">
    <source>
        <dbReference type="SAM" id="MobiDB-lite"/>
    </source>
</evidence>
<feature type="transmembrane region" description="Helical" evidence="2">
    <location>
        <begin position="120"/>
        <end position="140"/>
    </location>
</feature>